<accession>U1UX86</accession>
<accession>A0A1I0W167</accession>
<dbReference type="EMBL" id="AVQG01000003">
    <property type="protein sequence ID" value="ERH60898.1"/>
    <property type="molecule type" value="Genomic_DNA"/>
</dbReference>
<evidence type="ECO:0000313" key="2">
    <source>
        <dbReference type="Proteomes" id="UP000016504"/>
    </source>
</evidence>
<reference evidence="1 2" key="1">
    <citation type="submission" date="2013-08" db="EMBL/GenBank/DDBJ databases">
        <title>Biodegradation of aromatic compounds in biofilm forming Pseudomonas isolated from sewage sludge.</title>
        <authorList>
            <person name="Qureshi A."/>
            <person name="Ghosh S."/>
            <person name="Khardenavis A.A."/>
            <person name="Kapley A."/>
            <person name="Purohit H.J."/>
        </authorList>
    </citation>
    <scope>NUCLEOTIDE SEQUENCE [LARGE SCALE GENOMIC DNA]</scope>
    <source>
        <strain evidence="1 2">EGD-AQ6</strain>
    </source>
</reference>
<organism evidence="1 2">
    <name type="scientific">Pseudomonas simiae</name>
    <dbReference type="NCBI Taxonomy" id="321846"/>
    <lineage>
        <taxon>Bacteria</taxon>
        <taxon>Pseudomonadati</taxon>
        <taxon>Pseudomonadota</taxon>
        <taxon>Gammaproteobacteria</taxon>
        <taxon>Pseudomonadales</taxon>
        <taxon>Pseudomonadaceae</taxon>
        <taxon>Pseudomonas</taxon>
    </lineage>
</organism>
<dbReference type="AlphaFoldDB" id="U1UX86"/>
<comment type="caution">
    <text evidence="1">The sequence shown here is derived from an EMBL/GenBank/DDBJ whole genome shotgun (WGS) entry which is preliminary data.</text>
</comment>
<evidence type="ECO:0000313" key="1">
    <source>
        <dbReference type="EMBL" id="ERH60898.1"/>
    </source>
</evidence>
<name>U1UX86_9PSED</name>
<gene>
    <name evidence="1" type="ORF">O204_17215</name>
</gene>
<proteinExistence type="predicted"/>
<protein>
    <submittedName>
        <fullName evidence="1">Uncharacterized protein</fullName>
    </submittedName>
</protein>
<sequence length="212" mass="23361">MPTENKPADPKPTGLSQGWNLTRKHDGFVVGHQAVAYPPDKKAIERAERDGYVWVPFLVPAAQPEGEPVAHMPVERCYDVRAKMIIAFNEAKKAGGDLDDALDSAYKSALRYSPNPLSAEQADRSPEAYAIEHAEYMAKSADDVLAKFQAYGLALLAVDEGGDDGKDEFFEAIDTARGDLQESLVDLRSMVYEFRKRSAKSRLGVHPYSATQ</sequence>
<dbReference type="PATRIC" id="fig|1390371.3.peg.788"/>
<dbReference type="RefSeq" id="WP_021491178.1">
    <property type="nucleotide sequence ID" value="NZ_AVQG01000003.1"/>
</dbReference>
<dbReference type="Proteomes" id="UP000016504">
    <property type="component" value="Unassembled WGS sequence"/>
</dbReference>